<organism evidence="1 2">
    <name type="scientific">Centaurea solstitialis</name>
    <name type="common">yellow star-thistle</name>
    <dbReference type="NCBI Taxonomy" id="347529"/>
    <lineage>
        <taxon>Eukaryota</taxon>
        <taxon>Viridiplantae</taxon>
        <taxon>Streptophyta</taxon>
        <taxon>Embryophyta</taxon>
        <taxon>Tracheophyta</taxon>
        <taxon>Spermatophyta</taxon>
        <taxon>Magnoliopsida</taxon>
        <taxon>eudicotyledons</taxon>
        <taxon>Gunneridae</taxon>
        <taxon>Pentapetalae</taxon>
        <taxon>asterids</taxon>
        <taxon>campanulids</taxon>
        <taxon>Asterales</taxon>
        <taxon>Asteraceae</taxon>
        <taxon>Carduoideae</taxon>
        <taxon>Cardueae</taxon>
        <taxon>Centaureinae</taxon>
        <taxon>Centaurea</taxon>
    </lineage>
</organism>
<reference evidence="1" key="1">
    <citation type="submission" date="2023-03" db="EMBL/GenBank/DDBJ databases">
        <title>Chromosome-scale reference genome and RAD-based genetic map of yellow starthistle (Centaurea solstitialis) reveal putative structural variation and QTLs associated with invader traits.</title>
        <authorList>
            <person name="Reatini B."/>
            <person name="Cang F.A."/>
            <person name="Jiang Q."/>
            <person name="Mckibben M.T.W."/>
            <person name="Barker M.S."/>
            <person name="Rieseberg L.H."/>
            <person name="Dlugosch K.M."/>
        </authorList>
    </citation>
    <scope>NUCLEOTIDE SEQUENCE</scope>
    <source>
        <strain evidence="1">CAN-66</strain>
        <tissue evidence="1">Leaf</tissue>
    </source>
</reference>
<dbReference type="Gene3D" id="3.10.10.10">
    <property type="entry name" value="HIV Type 1 Reverse Transcriptase, subunit A, domain 1"/>
    <property type="match status" value="1"/>
</dbReference>
<keyword evidence="2" id="KW-1185">Reference proteome</keyword>
<dbReference type="InterPro" id="IPR043502">
    <property type="entry name" value="DNA/RNA_pol_sf"/>
</dbReference>
<dbReference type="PANTHER" id="PTHR24559">
    <property type="entry name" value="TRANSPOSON TY3-I GAG-POL POLYPROTEIN"/>
    <property type="match status" value="1"/>
</dbReference>
<dbReference type="Proteomes" id="UP001172457">
    <property type="component" value="Chromosome 2"/>
</dbReference>
<dbReference type="Gene3D" id="3.30.70.270">
    <property type="match status" value="1"/>
</dbReference>
<dbReference type="PANTHER" id="PTHR24559:SF427">
    <property type="entry name" value="RNA-DIRECTED DNA POLYMERASE"/>
    <property type="match status" value="1"/>
</dbReference>
<dbReference type="EMBL" id="JARYMX010000002">
    <property type="protein sequence ID" value="KAJ9560298.1"/>
    <property type="molecule type" value="Genomic_DNA"/>
</dbReference>
<dbReference type="InterPro" id="IPR053134">
    <property type="entry name" value="RNA-dir_DNA_polymerase"/>
</dbReference>
<comment type="caution">
    <text evidence="1">The sequence shown here is derived from an EMBL/GenBank/DDBJ whole genome shotgun (WGS) entry which is preliminary data.</text>
</comment>
<accession>A0AA38TNP6</accession>
<dbReference type="AlphaFoldDB" id="A0AA38TNP6"/>
<name>A0AA38TNP6_9ASTR</name>
<evidence type="ECO:0000313" key="2">
    <source>
        <dbReference type="Proteomes" id="UP001172457"/>
    </source>
</evidence>
<proteinExistence type="predicted"/>
<dbReference type="SUPFAM" id="SSF56672">
    <property type="entry name" value="DNA/RNA polymerases"/>
    <property type="match status" value="1"/>
</dbReference>
<evidence type="ECO:0000313" key="1">
    <source>
        <dbReference type="EMBL" id="KAJ9560298.1"/>
    </source>
</evidence>
<gene>
    <name evidence="1" type="ORF">OSB04_005458</name>
</gene>
<protein>
    <submittedName>
        <fullName evidence="1">Uncharacterized protein</fullName>
    </submittedName>
</protein>
<sequence length="264" mass="30550">MFLEDLSGFSTDRQVEFEFDVILGSAPLQRLLIVWRHLGSKSYRVATRRRRSSARVASFGVRHLRVVRKKNGSHRMCSGNRKLNKVTIRSRYLLPRNGDLFDQFQEAAWFRHQLQVKVEDIHKAAFRAKCGHCEFLARPFGLAAAQLHWRIYEPVKHGMDAYSYEVVVCYNNWGWKKLGTVGYVEVELWSRLISNRHSRFAAELCKVLILTPPKGVKEMKEYCDASPFSLGGVVTWRGRKLTGDNSTWSKILTARSFTIRARPM</sequence>
<dbReference type="InterPro" id="IPR043128">
    <property type="entry name" value="Rev_trsase/Diguanyl_cyclase"/>
</dbReference>